<keyword evidence="2" id="KW-1185">Reference proteome</keyword>
<evidence type="ECO:0000313" key="1">
    <source>
        <dbReference type="EMBL" id="EMY79350.1"/>
    </source>
</evidence>
<protein>
    <submittedName>
        <fullName evidence="1">RND transporter, Hydrophobe/Amphiphile Efflux-1 (HAE1)/Heavy Metal Efflux (HME) family, permease protein</fullName>
    </submittedName>
</protein>
<accession>N1WK85</accession>
<gene>
    <name evidence="1" type="ORF">LEP1GSC060_2308</name>
</gene>
<dbReference type="OrthoDB" id="220575at2"/>
<reference evidence="1" key="1">
    <citation type="submission" date="2013-03" db="EMBL/GenBank/DDBJ databases">
        <authorList>
            <person name="Harkins D.M."/>
            <person name="Durkin A.S."/>
            <person name="Brinkac L.M."/>
            <person name="Haft D.H."/>
            <person name="Selengut J.D."/>
            <person name="Sanka R."/>
            <person name="DePew J."/>
            <person name="Purushe J."/>
            <person name="Hartskeerl R.A."/>
            <person name="Ahmed A."/>
            <person name="van der Linden H."/>
            <person name="Goris M.G.A."/>
            <person name="Vinetz J.M."/>
            <person name="Sutton G.G."/>
            <person name="Nierman W.C."/>
            <person name="Fouts D.E."/>
        </authorList>
    </citation>
    <scope>NUCLEOTIDE SEQUENCE [LARGE SCALE GENOMIC DNA]</scope>
    <source>
        <strain evidence="1">ICFT</strain>
    </source>
</reference>
<dbReference type="AlphaFoldDB" id="N1WK85"/>
<dbReference type="Pfam" id="PF00873">
    <property type="entry name" value="ACR_tran"/>
    <property type="match status" value="1"/>
</dbReference>
<dbReference type="Proteomes" id="UP000012313">
    <property type="component" value="Unassembled WGS sequence"/>
</dbReference>
<evidence type="ECO:0000313" key="2">
    <source>
        <dbReference type="Proteomes" id="UP000012313"/>
    </source>
</evidence>
<comment type="caution">
    <text evidence="1">The sequence shown here is derived from an EMBL/GenBank/DDBJ whole genome shotgun (WGS) entry which is preliminary data.</text>
</comment>
<dbReference type="GO" id="GO:0022857">
    <property type="term" value="F:transmembrane transporter activity"/>
    <property type="evidence" value="ECO:0007669"/>
    <property type="project" value="InterPro"/>
</dbReference>
<dbReference type="Gene3D" id="1.20.1640.10">
    <property type="entry name" value="Multidrug efflux transporter AcrB transmembrane domain"/>
    <property type="match status" value="1"/>
</dbReference>
<dbReference type="EMBL" id="AOHC02000012">
    <property type="protein sequence ID" value="EMY79350.1"/>
    <property type="molecule type" value="Genomic_DNA"/>
</dbReference>
<dbReference type="STRING" id="1218598.LEP1GSC060_2308"/>
<proteinExistence type="predicted"/>
<dbReference type="GO" id="GO:0016020">
    <property type="term" value="C:membrane"/>
    <property type="evidence" value="ECO:0007669"/>
    <property type="project" value="InterPro"/>
</dbReference>
<name>N1WK85_9LEPT</name>
<dbReference type="InterPro" id="IPR001036">
    <property type="entry name" value="Acrflvin-R"/>
</dbReference>
<sequence>MTIFLDVLGLIPATIASGIGSDVQRPLATVIVGGLRAGLKTIY</sequence>
<organism evidence="1 2">
    <name type="scientific">Leptospira weilii serovar Ranarum str. ICFT</name>
    <dbReference type="NCBI Taxonomy" id="1218598"/>
    <lineage>
        <taxon>Bacteria</taxon>
        <taxon>Pseudomonadati</taxon>
        <taxon>Spirochaetota</taxon>
        <taxon>Spirochaetia</taxon>
        <taxon>Leptospirales</taxon>
        <taxon>Leptospiraceae</taxon>
        <taxon>Leptospira</taxon>
    </lineage>
</organism>